<dbReference type="GO" id="GO:0010038">
    <property type="term" value="P:response to metal ion"/>
    <property type="evidence" value="ECO:0007669"/>
    <property type="project" value="InterPro"/>
</dbReference>
<dbReference type="InterPro" id="IPR004323">
    <property type="entry name" value="Ion_tolerance_CutA"/>
</dbReference>
<name>A0A2R4VYS2_THEAF</name>
<evidence type="ECO:0000313" key="2">
    <source>
        <dbReference type="EMBL" id="AWB09600.1"/>
    </source>
</evidence>
<dbReference type="OrthoDB" id="37622at2"/>
<dbReference type="SUPFAM" id="SSF54913">
    <property type="entry name" value="GlnB-like"/>
    <property type="match status" value="1"/>
</dbReference>
<protein>
    <submittedName>
        <fullName evidence="2">Divalent cation tolerance protein</fullName>
    </submittedName>
</protein>
<dbReference type="EMBL" id="CP020921">
    <property type="protein sequence ID" value="AWB09600.1"/>
    <property type="molecule type" value="Genomic_DNA"/>
</dbReference>
<dbReference type="Proteomes" id="UP000244792">
    <property type="component" value="Chromosome"/>
</dbReference>
<dbReference type="Gene3D" id="3.30.70.120">
    <property type="match status" value="1"/>
</dbReference>
<dbReference type="PANTHER" id="PTHR23419:SF8">
    <property type="entry name" value="FI09726P"/>
    <property type="match status" value="1"/>
</dbReference>
<dbReference type="Pfam" id="PF03091">
    <property type="entry name" value="CutA1"/>
    <property type="match status" value="1"/>
</dbReference>
<dbReference type="InterPro" id="IPR015867">
    <property type="entry name" value="N-reg_PII/ATP_PRibTrfase_C"/>
</dbReference>
<organism evidence="2 3">
    <name type="scientific">Thermodesulfobium acidiphilum</name>
    <dbReference type="NCBI Taxonomy" id="1794699"/>
    <lineage>
        <taxon>Bacteria</taxon>
        <taxon>Pseudomonadati</taxon>
        <taxon>Thermodesulfobiota</taxon>
        <taxon>Thermodesulfobiia</taxon>
        <taxon>Thermodesulfobiales</taxon>
        <taxon>Thermodesulfobiaceae</taxon>
        <taxon>Thermodesulfobium</taxon>
    </lineage>
</organism>
<keyword evidence="3" id="KW-1185">Reference proteome</keyword>
<reference evidence="2 3" key="1">
    <citation type="submission" date="2017-04" db="EMBL/GenBank/DDBJ databases">
        <title>Genomic insights into metabolism of Thermodesulfobium acidiphilum.</title>
        <authorList>
            <person name="Toshchakov S.V."/>
            <person name="Frolov E.N."/>
            <person name="Kublanov I.V."/>
            <person name="Samarov N.I."/>
            <person name="Novikov A."/>
            <person name="Lebedinsky A.V."/>
            <person name="Bonch-Osmolovskaya E.A."/>
            <person name="Chernyh N.A."/>
        </authorList>
    </citation>
    <scope>NUCLEOTIDE SEQUENCE [LARGE SCALE GENOMIC DNA]</scope>
    <source>
        <strain evidence="2 3">3127-1</strain>
    </source>
</reference>
<gene>
    <name evidence="2" type="ORF">TDSAC_0214</name>
</gene>
<evidence type="ECO:0000256" key="1">
    <source>
        <dbReference type="ARBA" id="ARBA00010169"/>
    </source>
</evidence>
<dbReference type="AlphaFoldDB" id="A0A2R4VYS2"/>
<dbReference type="InterPro" id="IPR011322">
    <property type="entry name" value="N-reg_PII-like_a/b"/>
</dbReference>
<comment type="similarity">
    <text evidence="1">Belongs to the CutA family.</text>
</comment>
<dbReference type="RefSeq" id="WP_108308109.1">
    <property type="nucleotide sequence ID" value="NZ_CP020921.1"/>
</dbReference>
<evidence type="ECO:0000313" key="3">
    <source>
        <dbReference type="Proteomes" id="UP000244792"/>
    </source>
</evidence>
<accession>A0A2R4VYS2</accession>
<dbReference type="KEGG" id="taci:TDSAC_0214"/>
<dbReference type="GO" id="GO:0005507">
    <property type="term" value="F:copper ion binding"/>
    <property type="evidence" value="ECO:0007669"/>
    <property type="project" value="TreeGrafter"/>
</dbReference>
<proteinExistence type="inferred from homology"/>
<dbReference type="PANTHER" id="PTHR23419">
    <property type="entry name" value="DIVALENT CATION TOLERANCE CUTA-RELATED"/>
    <property type="match status" value="1"/>
</dbReference>
<sequence>MRGLKKISRDKPCIAIITAPEKDAVVLARKLIESKVAACVNICKYVESIYVWQGTIVEDTEDILIVKTFLSLKEKFKTLVLENHPYDTPEIIFLKLEDVEVRYLSWMREVLMG</sequence>